<evidence type="ECO:0000313" key="3">
    <source>
        <dbReference type="EMBL" id="XDV61541.1"/>
    </source>
</evidence>
<dbReference type="Gene3D" id="3.30.565.10">
    <property type="entry name" value="Histidine kinase-like ATPase, C-terminal domain"/>
    <property type="match status" value="1"/>
</dbReference>
<keyword evidence="1" id="KW-0418">Kinase</keyword>
<dbReference type="PANTHER" id="PTHR35526">
    <property type="entry name" value="ANTI-SIGMA-F FACTOR RSBW-RELATED"/>
    <property type="match status" value="1"/>
</dbReference>
<dbReference type="SUPFAM" id="SSF55874">
    <property type="entry name" value="ATPase domain of HSP90 chaperone/DNA topoisomerase II/histidine kinase"/>
    <property type="match status" value="1"/>
</dbReference>
<dbReference type="InterPro" id="IPR036890">
    <property type="entry name" value="HATPase_C_sf"/>
</dbReference>
<evidence type="ECO:0000259" key="2">
    <source>
        <dbReference type="Pfam" id="PF13581"/>
    </source>
</evidence>
<dbReference type="InterPro" id="IPR003594">
    <property type="entry name" value="HATPase_dom"/>
</dbReference>
<organism evidence="3">
    <name type="scientific">Streptomyces sp. R33</name>
    <dbReference type="NCBI Taxonomy" id="3238629"/>
    <lineage>
        <taxon>Bacteria</taxon>
        <taxon>Bacillati</taxon>
        <taxon>Actinomycetota</taxon>
        <taxon>Actinomycetes</taxon>
        <taxon>Kitasatosporales</taxon>
        <taxon>Streptomycetaceae</taxon>
        <taxon>Streptomyces</taxon>
    </lineage>
</organism>
<proteinExistence type="predicted"/>
<feature type="domain" description="Histidine kinase/HSP90-like ATPase" evidence="2">
    <location>
        <begin position="33"/>
        <end position="129"/>
    </location>
</feature>
<dbReference type="EMBL" id="CP165727">
    <property type="protein sequence ID" value="XDV61541.1"/>
    <property type="molecule type" value="Genomic_DNA"/>
</dbReference>
<sequence>MTETISTQGLDVAISPAREGHAGAVKGADAMWLQRLRRTTRVALTQWRCTSLIDDAHVVVTELVTNALQHGDGEIRVLLRLTNSYLHVEVHDGSTACPVPRVSTPDDESGRGLLLVAAIAQDWGVEAGRSWCRLSFTRKSA</sequence>
<dbReference type="AlphaFoldDB" id="A0AB39XWD8"/>
<dbReference type="GO" id="GO:0005524">
    <property type="term" value="F:ATP binding"/>
    <property type="evidence" value="ECO:0007669"/>
    <property type="project" value="UniProtKB-KW"/>
</dbReference>
<protein>
    <submittedName>
        <fullName evidence="3">ATP-binding protein</fullName>
    </submittedName>
</protein>
<dbReference type="CDD" id="cd16936">
    <property type="entry name" value="HATPase_RsbW-like"/>
    <property type="match status" value="1"/>
</dbReference>
<dbReference type="GO" id="GO:0004674">
    <property type="term" value="F:protein serine/threonine kinase activity"/>
    <property type="evidence" value="ECO:0007669"/>
    <property type="project" value="UniProtKB-KW"/>
</dbReference>
<dbReference type="InterPro" id="IPR050267">
    <property type="entry name" value="Anti-sigma-factor_SerPK"/>
</dbReference>
<dbReference type="RefSeq" id="WP_369776314.1">
    <property type="nucleotide sequence ID" value="NZ_CP165727.1"/>
</dbReference>
<keyword evidence="3" id="KW-0547">Nucleotide-binding</keyword>
<keyword evidence="1" id="KW-0808">Transferase</keyword>
<reference evidence="3" key="1">
    <citation type="submission" date="2024-08" db="EMBL/GenBank/DDBJ databases">
        <authorList>
            <person name="Yu S.T."/>
        </authorList>
    </citation>
    <scope>NUCLEOTIDE SEQUENCE</scope>
    <source>
        <strain evidence="3">R33</strain>
    </source>
</reference>
<dbReference type="PANTHER" id="PTHR35526:SF3">
    <property type="entry name" value="ANTI-SIGMA-F FACTOR RSBW"/>
    <property type="match status" value="1"/>
</dbReference>
<dbReference type="Pfam" id="PF13581">
    <property type="entry name" value="HATPase_c_2"/>
    <property type="match status" value="1"/>
</dbReference>
<name>A0AB39XWD8_9ACTN</name>
<keyword evidence="3" id="KW-0067">ATP-binding</keyword>
<keyword evidence="1" id="KW-0723">Serine/threonine-protein kinase</keyword>
<accession>A0AB39XWD8</accession>
<evidence type="ECO:0000256" key="1">
    <source>
        <dbReference type="ARBA" id="ARBA00022527"/>
    </source>
</evidence>
<gene>
    <name evidence="3" type="ORF">AB5J51_00290</name>
</gene>